<dbReference type="Proteomes" id="UP000003019">
    <property type="component" value="Unassembled WGS sequence"/>
</dbReference>
<evidence type="ECO:0000313" key="1">
    <source>
        <dbReference type="EMBL" id="EGY51289.1"/>
    </source>
</evidence>
<dbReference type="EMBL" id="AGAY01000089">
    <property type="protein sequence ID" value="EGY51289.1"/>
    <property type="molecule type" value="Genomic_DNA"/>
</dbReference>
<dbReference type="PATRIC" id="fig|1032488.3.peg.2352"/>
<dbReference type="AlphaFoldDB" id="G4CLK5"/>
<dbReference type="HOGENOM" id="CLU_1538451_0_0_4"/>
<dbReference type="RefSeq" id="WP_009120190.1">
    <property type="nucleotide sequence ID" value="NZ_JH164932.1"/>
</dbReference>
<evidence type="ECO:0000313" key="2">
    <source>
        <dbReference type="Proteomes" id="UP000003019"/>
    </source>
</evidence>
<name>G4CLK5_9NEIS</name>
<sequence>MINLNDIQEMVDEWDLTFFLPDQLSKEILTKLREYNKFKFLGIKNKTYEVDHPYQDMDYMITDYYSCCLYDQKISYPDFFKLLKHMIICCPSITFAVIFSDYLSFFKVGKCNFYCNYFKLLSKNLTDEVAIWAMADYLINVFEDKREWSDGKFFFDLLTEDNQNFINRMSQYID</sequence>
<accession>G4CLK5</accession>
<keyword evidence="2" id="KW-1185">Reference proteome</keyword>
<comment type="caution">
    <text evidence="1">The sequence shown here is derived from an EMBL/GenBank/DDBJ whole genome shotgun (WGS) entry which is preliminary data.</text>
</comment>
<gene>
    <name evidence="1" type="ORF">HMPREF9371_2496</name>
</gene>
<proteinExistence type="predicted"/>
<dbReference type="STRING" id="1032488.HMPREF9371_2496"/>
<organism evidence="1 2">
    <name type="scientific">Neisseria shayeganii 871</name>
    <dbReference type="NCBI Taxonomy" id="1032488"/>
    <lineage>
        <taxon>Bacteria</taxon>
        <taxon>Pseudomonadati</taxon>
        <taxon>Pseudomonadota</taxon>
        <taxon>Betaproteobacteria</taxon>
        <taxon>Neisseriales</taxon>
        <taxon>Neisseriaceae</taxon>
        <taxon>Neisseria</taxon>
    </lineage>
</organism>
<protein>
    <submittedName>
        <fullName evidence="1">Uncharacterized protein</fullName>
    </submittedName>
</protein>
<reference evidence="1 2" key="1">
    <citation type="submission" date="2011-05" db="EMBL/GenBank/DDBJ databases">
        <authorList>
            <person name="Muzny D."/>
            <person name="Qin X."/>
            <person name="Deng J."/>
            <person name="Jiang H."/>
            <person name="Liu Y."/>
            <person name="Qu J."/>
            <person name="Song X.-Z."/>
            <person name="Zhang L."/>
            <person name="Thornton R."/>
            <person name="Coyle M."/>
            <person name="Francisco L."/>
            <person name="Jackson L."/>
            <person name="Javaid M."/>
            <person name="Korchina V."/>
            <person name="Kovar C."/>
            <person name="Mata R."/>
            <person name="Mathew T."/>
            <person name="Ngo R."/>
            <person name="Nguyen L."/>
            <person name="Nguyen N."/>
            <person name="Okwuonu G."/>
            <person name="Ongeri F."/>
            <person name="Pham C."/>
            <person name="Simmons D."/>
            <person name="Wilczek-Boney K."/>
            <person name="Hale W."/>
            <person name="Jakkamsetti A."/>
            <person name="Pham P."/>
            <person name="Ruth R."/>
            <person name="San Lucas F."/>
            <person name="Warren J."/>
            <person name="Zhang J."/>
            <person name="Zhao Z."/>
            <person name="Zhou C."/>
            <person name="Zhu D."/>
            <person name="Lee S."/>
            <person name="Bess C."/>
            <person name="Blankenburg K."/>
            <person name="Forbes L."/>
            <person name="Fu Q."/>
            <person name="Gubbala S."/>
            <person name="Hirani K."/>
            <person name="Jayaseelan J.C."/>
            <person name="Lara F."/>
            <person name="Munidasa M."/>
            <person name="Palculict T."/>
            <person name="Patil S."/>
            <person name="Pu L.-L."/>
            <person name="Saada N."/>
            <person name="Tang L."/>
            <person name="Weissenberger G."/>
            <person name="Zhu Y."/>
            <person name="Hemphill L."/>
            <person name="Shang Y."/>
            <person name="Youmans B."/>
            <person name="Ayvaz T."/>
            <person name="Ross M."/>
            <person name="Santibanez J."/>
            <person name="Aqrawi P."/>
            <person name="Gross S."/>
            <person name="Joshi V."/>
            <person name="Fowler G."/>
            <person name="Nazareth L."/>
            <person name="Reid J."/>
            <person name="Worley K."/>
            <person name="Petrosino J."/>
            <person name="Highlander S."/>
            <person name="Gibbs R."/>
        </authorList>
    </citation>
    <scope>NUCLEOTIDE SEQUENCE [LARGE SCALE GENOMIC DNA]</scope>
    <source>
        <strain evidence="1 2">871</strain>
    </source>
</reference>